<keyword evidence="2" id="KW-1185">Reference proteome</keyword>
<protein>
    <submittedName>
        <fullName evidence="1">6828_t:CDS:1</fullName>
    </submittedName>
</protein>
<reference evidence="1" key="1">
    <citation type="submission" date="2021-06" db="EMBL/GenBank/DDBJ databases">
        <authorList>
            <person name="Kallberg Y."/>
            <person name="Tangrot J."/>
            <person name="Rosling A."/>
        </authorList>
    </citation>
    <scope>NUCLEOTIDE SEQUENCE</scope>
    <source>
        <strain evidence="1">28 12/20/2015</strain>
    </source>
</reference>
<evidence type="ECO:0000313" key="1">
    <source>
        <dbReference type="EMBL" id="CAG8579741.1"/>
    </source>
</evidence>
<comment type="caution">
    <text evidence="1">The sequence shown here is derived from an EMBL/GenBank/DDBJ whole genome shotgun (WGS) entry which is preliminary data.</text>
</comment>
<accession>A0ACA9MA74</accession>
<sequence length="264" mass="30125">MEQEFPIYMRGLMKNPDIILLRNIKNENKTASATFLNSEIPNKPKNRFEFNFHNKEVIFEIDQLASKSDKSVICRYGNTTVLTVLTIKKLAKKVNSFFPLTITFEEKFYAVGRIPNVFGKREGKPSYDAITAARLIDRSLRSFFPFPSQQEVQITNSVLSFDPDCDPRVVNNSPLELIVSATEEKITMLEAGVREIDEAELTQAITFAHQEIQVLIGFFQHIANSLGVKKEVKTIQLEKKANDQWLEEKGNFYLGEILLSPNLS</sequence>
<evidence type="ECO:0000313" key="2">
    <source>
        <dbReference type="Proteomes" id="UP000789366"/>
    </source>
</evidence>
<dbReference type="Proteomes" id="UP000789366">
    <property type="component" value="Unassembled WGS sequence"/>
</dbReference>
<gene>
    <name evidence="1" type="ORF">SPELUC_LOCUS6316</name>
</gene>
<name>A0ACA9MA74_9GLOM</name>
<organism evidence="1 2">
    <name type="scientific">Cetraspora pellucida</name>
    <dbReference type="NCBI Taxonomy" id="1433469"/>
    <lineage>
        <taxon>Eukaryota</taxon>
        <taxon>Fungi</taxon>
        <taxon>Fungi incertae sedis</taxon>
        <taxon>Mucoromycota</taxon>
        <taxon>Glomeromycotina</taxon>
        <taxon>Glomeromycetes</taxon>
        <taxon>Diversisporales</taxon>
        <taxon>Gigasporaceae</taxon>
        <taxon>Cetraspora</taxon>
    </lineage>
</organism>
<proteinExistence type="predicted"/>
<dbReference type="EMBL" id="CAJVPW010007329">
    <property type="protein sequence ID" value="CAG8579741.1"/>
    <property type="molecule type" value="Genomic_DNA"/>
</dbReference>